<gene>
    <name evidence="1" type="ORF">VOLCADRAFT_90968</name>
</gene>
<dbReference type="KEGG" id="vcn:VOLCADRAFT_90968"/>
<dbReference type="GeneID" id="9617814"/>
<name>D8TVV0_VOLCA</name>
<dbReference type="EMBL" id="GL378340">
    <property type="protein sequence ID" value="EFJ48260.1"/>
    <property type="molecule type" value="Genomic_DNA"/>
</dbReference>
<evidence type="ECO:0000313" key="2">
    <source>
        <dbReference type="Proteomes" id="UP000001058"/>
    </source>
</evidence>
<reference evidence="1 2" key="1">
    <citation type="journal article" date="2010" name="Science">
        <title>Genomic analysis of organismal complexity in the multicellular green alga Volvox carteri.</title>
        <authorList>
            <person name="Prochnik S.E."/>
            <person name="Umen J."/>
            <person name="Nedelcu A.M."/>
            <person name="Hallmann A."/>
            <person name="Miller S.M."/>
            <person name="Nishii I."/>
            <person name="Ferris P."/>
            <person name="Kuo A."/>
            <person name="Mitros T."/>
            <person name="Fritz-Laylin L.K."/>
            <person name="Hellsten U."/>
            <person name="Chapman J."/>
            <person name="Simakov O."/>
            <person name="Rensing S.A."/>
            <person name="Terry A."/>
            <person name="Pangilinan J."/>
            <person name="Kapitonov V."/>
            <person name="Jurka J."/>
            <person name="Salamov A."/>
            <person name="Shapiro H."/>
            <person name="Schmutz J."/>
            <person name="Grimwood J."/>
            <person name="Lindquist E."/>
            <person name="Lucas S."/>
            <person name="Grigoriev I.V."/>
            <person name="Schmitt R."/>
            <person name="Kirk D."/>
            <person name="Rokhsar D.S."/>
        </authorList>
    </citation>
    <scope>NUCLEOTIDE SEQUENCE [LARGE SCALE GENOMIC DNA]</scope>
    <source>
        <strain evidence="2">f. Nagariensis / Eve</strain>
    </source>
</reference>
<accession>D8TVV0</accession>
<sequence>MSTGFQRHLTNFAYVRYGNSFGLALPPIQICSQSVDFFLVKRFTPSAIAIDYAPEPELEQCLMGQPVKHNWWLTAITAVANEVIDSGYGVSSSLKPTVREELVTCCPHEIELALHGIGVRFGTETPNSGVWSPL</sequence>
<organism evidence="2">
    <name type="scientific">Volvox carteri f. nagariensis</name>
    <dbReference type="NCBI Taxonomy" id="3068"/>
    <lineage>
        <taxon>Eukaryota</taxon>
        <taxon>Viridiplantae</taxon>
        <taxon>Chlorophyta</taxon>
        <taxon>core chlorophytes</taxon>
        <taxon>Chlorophyceae</taxon>
        <taxon>CS clade</taxon>
        <taxon>Chlamydomonadales</taxon>
        <taxon>Volvocaceae</taxon>
        <taxon>Volvox</taxon>
    </lineage>
</organism>
<proteinExistence type="predicted"/>
<protein>
    <submittedName>
        <fullName evidence="1">Uncharacterized protein</fullName>
    </submittedName>
</protein>
<dbReference type="RefSeq" id="XP_002950514.1">
    <property type="nucleotide sequence ID" value="XM_002950468.1"/>
</dbReference>
<dbReference type="AlphaFoldDB" id="D8TVV0"/>
<dbReference type="Proteomes" id="UP000001058">
    <property type="component" value="Unassembled WGS sequence"/>
</dbReference>
<keyword evidence="2" id="KW-1185">Reference proteome</keyword>
<evidence type="ECO:0000313" key="1">
    <source>
        <dbReference type="EMBL" id="EFJ48260.1"/>
    </source>
</evidence>
<dbReference type="InParanoid" id="D8TVV0"/>